<evidence type="ECO:0000313" key="2">
    <source>
        <dbReference type="Proteomes" id="UP000199361"/>
    </source>
</evidence>
<dbReference type="AlphaFoldDB" id="A0A1I0LVU3"/>
<gene>
    <name evidence="1" type="ORF">SAMN05421811_13212</name>
</gene>
<proteinExistence type="predicted"/>
<dbReference type="RefSeq" id="WP_091094339.1">
    <property type="nucleotide sequence ID" value="NZ_FOHX01000032.1"/>
</dbReference>
<keyword evidence="2" id="KW-1185">Reference proteome</keyword>
<evidence type="ECO:0000313" key="1">
    <source>
        <dbReference type="EMBL" id="SEU47820.1"/>
    </source>
</evidence>
<accession>A0A1I0LVU3</accession>
<sequence length="123" mass="13483">MEKDAIAYICEHSDDLRVILADPTPLDTVLDAVRDGDDPAGARPLLDALHAAVQRAGDAFGIIPHDHRGPEMATGAGLGSARRLEIFFYCPRGRCSRIWEPDRENLTVPSCVVFGEELAERRS</sequence>
<reference evidence="1 2" key="1">
    <citation type="submission" date="2016-10" db="EMBL/GenBank/DDBJ databases">
        <authorList>
            <person name="de Groot N.N."/>
        </authorList>
    </citation>
    <scope>NUCLEOTIDE SEQUENCE [LARGE SCALE GENOMIC DNA]</scope>
    <source>
        <strain evidence="1 2">CGMCC 4.5598</strain>
    </source>
</reference>
<dbReference type="Proteomes" id="UP000199361">
    <property type="component" value="Unassembled WGS sequence"/>
</dbReference>
<dbReference type="OrthoDB" id="4203689at2"/>
<name>A0A1I0LVU3_9ACTN</name>
<protein>
    <submittedName>
        <fullName evidence="1">Uncharacterized protein</fullName>
    </submittedName>
</protein>
<dbReference type="STRING" id="568860.SAMN05421811_13212"/>
<organism evidence="1 2">
    <name type="scientific">Nonomuraea wenchangensis</name>
    <dbReference type="NCBI Taxonomy" id="568860"/>
    <lineage>
        <taxon>Bacteria</taxon>
        <taxon>Bacillati</taxon>
        <taxon>Actinomycetota</taxon>
        <taxon>Actinomycetes</taxon>
        <taxon>Streptosporangiales</taxon>
        <taxon>Streptosporangiaceae</taxon>
        <taxon>Nonomuraea</taxon>
    </lineage>
</organism>
<dbReference type="EMBL" id="FOHX01000032">
    <property type="protein sequence ID" value="SEU47820.1"/>
    <property type="molecule type" value="Genomic_DNA"/>
</dbReference>